<evidence type="ECO:0000313" key="1">
    <source>
        <dbReference type="EMBL" id="MBL7626999.1"/>
    </source>
</evidence>
<evidence type="ECO:0008006" key="3">
    <source>
        <dbReference type="Google" id="ProtNLM"/>
    </source>
</evidence>
<dbReference type="Proteomes" id="UP000604475">
    <property type="component" value="Unassembled WGS sequence"/>
</dbReference>
<gene>
    <name evidence="1" type="ORF">I7412_07440</name>
</gene>
<evidence type="ECO:0000313" key="2">
    <source>
        <dbReference type="Proteomes" id="UP000604475"/>
    </source>
</evidence>
<keyword evidence="2" id="KW-1185">Reference proteome</keyword>
<name>A0A937UKN9_9ACTN</name>
<proteinExistence type="predicted"/>
<protein>
    <recommendedName>
        <fullName evidence="3">Zinc-binding dehydrogenase</fullName>
    </recommendedName>
</protein>
<dbReference type="RefSeq" id="WP_203000078.1">
    <property type="nucleotide sequence ID" value="NZ_JADWYU010000204.1"/>
</dbReference>
<comment type="caution">
    <text evidence="1">The sequence shown here is derived from an EMBL/GenBank/DDBJ whole genome shotgun (WGS) entry which is preliminary data.</text>
</comment>
<dbReference type="EMBL" id="JAEACQ010000154">
    <property type="protein sequence ID" value="MBL7626999.1"/>
    <property type="molecule type" value="Genomic_DNA"/>
</dbReference>
<dbReference type="AlphaFoldDB" id="A0A937UKN9"/>
<accession>A0A937UKN9</accession>
<reference evidence="1" key="1">
    <citation type="submission" date="2020-12" db="EMBL/GenBank/DDBJ databases">
        <title>Genomic characterization of non-nitrogen-fixing Frankia strains.</title>
        <authorList>
            <person name="Carlos-Shanley C."/>
            <person name="Guerra T."/>
            <person name="Hahn D."/>
        </authorList>
    </citation>
    <scope>NUCLEOTIDE SEQUENCE</scope>
    <source>
        <strain evidence="1">CN6</strain>
    </source>
</reference>
<sequence length="58" mass="6502">MEPGRTSTAINVWNEILRLTRRGVVRPVIGQSSTLADVPDWLDAVENRRTKGRTVVTL</sequence>
<organism evidence="1 2">
    <name type="scientific">Frankia nepalensis</name>
    <dbReference type="NCBI Taxonomy" id="1836974"/>
    <lineage>
        <taxon>Bacteria</taxon>
        <taxon>Bacillati</taxon>
        <taxon>Actinomycetota</taxon>
        <taxon>Actinomycetes</taxon>
        <taxon>Frankiales</taxon>
        <taxon>Frankiaceae</taxon>
        <taxon>Frankia</taxon>
    </lineage>
</organism>